<reference evidence="6" key="1">
    <citation type="journal article" date="2019" name="bioRxiv">
        <title>The Genome of the Zebra Mussel, Dreissena polymorpha: A Resource for Invasive Species Research.</title>
        <authorList>
            <person name="McCartney M.A."/>
            <person name="Auch B."/>
            <person name="Kono T."/>
            <person name="Mallez S."/>
            <person name="Zhang Y."/>
            <person name="Obille A."/>
            <person name="Becker A."/>
            <person name="Abrahante J.E."/>
            <person name="Garbe J."/>
            <person name="Badalamenti J.P."/>
            <person name="Herman A."/>
            <person name="Mangelson H."/>
            <person name="Liachko I."/>
            <person name="Sullivan S."/>
            <person name="Sone E.D."/>
            <person name="Koren S."/>
            <person name="Silverstein K.A.T."/>
            <person name="Beckman K.B."/>
            <person name="Gohl D.M."/>
        </authorList>
    </citation>
    <scope>NUCLEOTIDE SEQUENCE</scope>
    <source>
        <strain evidence="6">Duluth1</strain>
        <tissue evidence="6">Whole animal</tissue>
    </source>
</reference>
<dbReference type="AlphaFoldDB" id="A0A9D4KXY9"/>
<keyword evidence="4 5" id="KW-0472">Membrane</keyword>
<feature type="transmembrane region" description="Helical" evidence="5">
    <location>
        <begin position="36"/>
        <end position="56"/>
    </location>
</feature>
<feature type="transmembrane region" description="Helical" evidence="5">
    <location>
        <begin position="441"/>
        <end position="464"/>
    </location>
</feature>
<protein>
    <recommendedName>
        <fullName evidence="8">Solute carrier family 46 member 3</fullName>
    </recommendedName>
</protein>
<evidence type="ECO:0000256" key="1">
    <source>
        <dbReference type="ARBA" id="ARBA00004141"/>
    </source>
</evidence>
<dbReference type="SUPFAM" id="SSF103473">
    <property type="entry name" value="MFS general substrate transporter"/>
    <property type="match status" value="1"/>
</dbReference>
<organism evidence="6 7">
    <name type="scientific">Dreissena polymorpha</name>
    <name type="common">Zebra mussel</name>
    <name type="synonym">Mytilus polymorpha</name>
    <dbReference type="NCBI Taxonomy" id="45954"/>
    <lineage>
        <taxon>Eukaryota</taxon>
        <taxon>Metazoa</taxon>
        <taxon>Spiralia</taxon>
        <taxon>Lophotrochozoa</taxon>
        <taxon>Mollusca</taxon>
        <taxon>Bivalvia</taxon>
        <taxon>Autobranchia</taxon>
        <taxon>Heteroconchia</taxon>
        <taxon>Euheterodonta</taxon>
        <taxon>Imparidentia</taxon>
        <taxon>Neoheterodontei</taxon>
        <taxon>Myida</taxon>
        <taxon>Dreissenoidea</taxon>
        <taxon>Dreissenidae</taxon>
        <taxon>Dreissena</taxon>
    </lineage>
</organism>
<feature type="transmembrane region" description="Helical" evidence="5">
    <location>
        <begin position="199"/>
        <end position="221"/>
    </location>
</feature>
<evidence type="ECO:0000256" key="5">
    <source>
        <dbReference type="SAM" id="Phobius"/>
    </source>
</evidence>
<keyword evidence="3 5" id="KW-1133">Transmembrane helix</keyword>
<dbReference type="GO" id="GO:0016020">
    <property type="term" value="C:membrane"/>
    <property type="evidence" value="ECO:0007669"/>
    <property type="project" value="UniProtKB-SubCell"/>
</dbReference>
<sequence length="489" mass="54106">MEDETTPLLKTASIQTTTSTIVRNEKASTELRRAHFWLVPVLLMMYVGINTGYYVIQQWVQRFIVIRYGVDTGNLTTTAGCDAQTNISGYAAYMRVEQDTAQWEMYVSLATTIPAFFASTLIPSYSDSFGRKYLFILGITSTTLRLAVTSVCIYFQWDLIWIVVAAVVDGMTGGFYTIMSASMSYIADITPTGSKRTTALTVNDGLLLICSTFSGVGSGFFIQHKGFLLPIVSCCGLCVVAFFTAVCFLPETHMKHHRTKPKSALCMLKRMTHIYTNNAFKKRRSAYLILITAYFFQELVSTHRSSIEILYQLGRPFCWSAEKIGLFSAARHFTQGIAGMVLIVPLKSCMSDITLTIVSAIFCTGSFVMEALAITDTVLYLVPVLATFAFLAVPLLKSLLSIMTPADTQGSLFASIVLVQSVCGVMADFLFNQVYSATVSFYNGAVFLLIAALSMVVVFLVLFYKITLTPEQEDKTVILERGSDTIERS</sequence>
<dbReference type="InterPro" id="IPR011701">
    <property type="entry name" value="MFS"/>
</dbReference>
<evidence type="ECO:0000256" key="2">
    <source>
        <dbReference type="ARBA" id="ARBA00022692"/>
    </source>
</evidence>
<comment type="subcellular location">
    <subcellularLocation>
        <location evidence="1">Membrane</location>
        <topology evidence="1">Multi-pass membrane protein</topology>
    </subcellularLocation>
</comment>
<dbReference type="InterPro" id="IPR036259">
    <property type="entry name" value="MFS_trans_sf"/>
</dbReference>
<dbReference type="Pfam" id="PF07690">
    <property type="entry name" value="MFS_1"/>
    <property type="match status" value="1"/>
</dbReference>
<evidence type="ECO:0000313" key="7">
    <source>
        <dbReference type="Proteomes" id="UP000828390"/>
    </source>
</evidence>
<dbReference type="Proteomes" id="UP000828390">
    <property type="component" value="Unassembled WGS sequence"/>
</dbReference>
<dbReference type="EMBL" id="JAIWYP010000003">
    <property type="protein sequence ID" value="KAH3848213.1"/>
    <property type="molecule type" value="Genomic_DNA"/>
</dbReference>
<dbReference type="GO" id="GO:0022857">
    <property type="term" value="F:transmembrane transporter activity"/>
    <property type="evidence" value="ECO:0007669"/>
    <property type="project" value="InterPro"/>
</dbReference>
<dbReference type="PANTHER" id="PTHR23507">
    <property type="entry name" value="ZGC:174356"/>
    <property type="match status" value="1"/>
</dbReference>
<feature type="transmembrane region" description="Helical" evidence="5">
    <location>
        <begin position="353"/>
        <end position="374"/>
    </location>
</feature>
<evidence type="ECO:0000313" key="6">
    <source>
        <dbReference type="EMBL" id="KAH3848213.1"/>
    </source>
</evidence>
<feature type="transmembrane region" description="Helical" evidence="5">
    <location>
        <begin position="163"/>
        <end position="187"/>
    </location>
</feature>
<keyword evidence="7" id="KW-1185">Reference proteome</keyword>
<gene>
    <name evidence="6" type="ORF">DPMN_090572</name>
</gene>
<feature type="transmembrane region" description="Helical" evidence="5">
    <location>
        <begin position="380"/>
        <end position="400"/>
    </location>
</feature>
<proteinExistence type="predicted"/>
<name>A0A9D4KXY9_DREPO</name>
<feature type="transmembrane region" description="Helical" evidence="5">
    <location>
        <begin position="412"/>
        <end position="435"/>
    </location>
</feature>
<reference evidence="6" key="2">
    <citation type="submission" date="2020-11" db="EMBL/GenBank/DDBJ databases">
        <authorList>
            <person name="McCartney M.A."/>
            <person name="Auch B."/>
            <person name="Kono T."/>
            <person name="Mallez S."/>
            <person name="Becker A."/>
            <person name="Gohl D.M."/>
            <person name="Silverstein K.A.T."/>
            <person name="Koren S."/>
            <person name="Bechman K.B."/>
            <person name="Herman A."/>
            <person name="Abrahante J.E."/>
            <person name="Garbe J."/>
        </authorList>
    </citation>
    <scope>NUCLEOTIDE SEQUENCE</scope>
    <source>
        <strain evidence="6">Duluth1</strain>
        <tissue evidence="6">Whole animal</tissue>
    </source>
</reference>
<feature type="transmembrane region" description="Helical" evidence="5">
    <location>
        <begin position="227"/>
        <end position="249"/>
    </location>
</feature>
<dbReference type="PANTHER" id="PTHR23507:SF1">
    <property type="entry name" value="FI18259P1-RELATED"/>
    <property type="match status" value="1"/>
</dbReference>
<dbReference type="Gene3D" id="1.20.1250.20">
    <property type="entry name" value="MFS general substrate transporter like domains"/>
    <property type="match status" value="1"/>
</dbReference>
<evidence type="ECO:0000256" key="3">
    <source>
        <dbReference type="ARBA" id="ARBA00022989"/>
    </source>
</evidence>
<keyword evidence="2 5" id="KW-0812">Transmembrane</keyword>
<evidence type="ECO:0008006" key="8">
    <source>
        <dbReference type="Google" id="ProtNLM"/>
    </source>
</evidence>
<feature type="transmembrane region" description="Helical" evidence="5">
    <location>
        <begin position="134"/>
        <end position="157"/>
    </location>
</feature>
<evidence type="ECO:0000256" key="4">
    <source>
        <dbReference type="ARBA" id="ARBA00023136"/>
    </source>
</evidence>
<accession>A0A9D4KXY9</accession>
<comment type="caution">
    <text evidence="6">The sequence shown here is derived from an EMBL/GenBank/DDBJ whole genome shotgun (WGS) entry which is preliminary data.</text>
</comment>
<dbReference type="OrthoDB" id="419734at2759"/>